<dbReference type="PANTHER" id="PTHR46579">
    <property type="entry name" value="F5/8 TYPE C DOMAIN-CONTAINING PROTEIN-RELATED"/>
    <property type="match status" value="1"/>
</dbReference>
<dbReference type="AlphaFoldDB" id="A0A409YEY2"/>
<accession>A0A409YEY2</accession>
<proteinExistence type="predicted"/>
<gene>
    <name evidence="1" type="ORF">CVT24_005886</name>
</gene>
<organism evidence="1 2">
    <name type="scientific">Panaeolus cyanescens</name>
    <dbReference type="NCBI Taxonomy" id="181874"/>
    <lineage>
        <taxon>Eukaryota</taxon>
        <taxon>Fungi</taxon>
        <taxon>Dikarya</taxon>
        <taxon>Basidiomycota</taxon>
        <taxon>Agaricomycotina</taxon>
        <taxon>Agaricomycetes</taxon>
        <taxon>Agaricomycetidae</taxon>
        <taxon>Agaricales</taxon>
        <taxon>Agaricineae</taxon>
        <taxon>Galeropsidaceae</taxon>
        <taxon>Panaeolus</taxon>
    </lineage>
</organism>
<keyword evidence="2" id="KW-1185">Reference proteome</keyword>
<dbReference type="EMBL" id="NHTK01001239">
    <property type="protein sequence ID" value="PPR01551.1"/>
    <property type="molecule type" value="Genomic_DNA"/>
</dbReference>
<protein>
    <submittedName>
        <fullName evidence="1">Uncharacterized protein</fullName>
    </submittedName>
</protein>
<dbReference type="OrthoDB" id="3247418at2759"/>
<comment type="caution">
    <text evidence="1">The sequence shown here is derived from an EMBL/GenBank/DDBJ whole genome shotgun (WGS) entry which is preliminary data.</text>
</comment>
<dbReference type="PANTHER" id="PTHR46579:SF1">
    <property type="entry name" value="F5_8 TYPE C DOMAIN-CONTAINING PROTEIN"/>
    <property type="match status" value="1"/>
</dbReference>
<evidence type="ECO:0000313" key="1">
    <source>
        <dbReference type="EMBL" id="PPR01551.1"/>
    </source>
</evidence>
<reference evidence="1 2" key="1">
    <citation type="journal article" date="2018" name="Evol. Lett.">
        <title>Horizontal gene cluster transfer increased hallucinogenic mushroom diversity.</title>
        <authorList>
            <person name="Reynolds H.T."/>
            <person name="Vijayakumar V."/>
            <person name="Gluck-Thaler E."/>
            <person name="Korotkin H.B."/>
            <person name="Matheny P.B."/>
            <person name="Slot J.C."/>
        </authorList>
    </citation>
    <scope>NUCLEOTIDE SEQUENCE [LARGE SCALE GENOMIC DNA]</scope>
    <source>
        <strain evidence="1 2">2629</strain>
    </source>
</reference>
<name>A0A409YEY2_9AGAR</name>
<evidence type="ECO:0000313" key="2">
    <source>
        <dbReference type="Proteomes" id="UP000284842"/>
    </source>
</evidence>
<sequence length="900" mass="101431">MPPKPRKEKSICKCVYYGCINENFFDEETNATYQGRELSRQTFRNHVLKDDAWRALQAAPPAPGAGPHSVLQHISGILDPVRRERSPTHTLMSVTEHSEASGMVSDNSTLDTIMTDATEAPSPRRGEMSNDGPWIMPTLAFQSIVYLHFAIQSLLNLLVTWLYVICGLSRASATQVLKVLHNIVILSIQAGYFSAQQNLALKPKEAYFDTPLDVRTALSRLSIDPVIKRSVHCPTCFQCPKELTVNSIAFLLDPVVDQFEEMWTGAVIRTYLHPNGTFYRVAVLPGIGDLPGMRKAFGRAGVTAHRHMCSICKIHKSQIDDLDTSFPRHTGEEVADAGKRWKELRTIKERTELFAETGVRWSPMLRLAYRDPVKHTMLGMMHNWIEGILQHHVRILWSIGIPSGMAKLSRSKESKTQVPATQQVHLTTLSVNQQGFAMDVDDSTESDATMSEDTDAAFSDIASMSGEGVDDEEPEPRQVQTFTHEQLVAIRACISDAVVPSWVERPPSNLGEASHGKLKADKWLILFTVFLPIVLPEIWCSNETRHLLANFHHLTICTNIICSSVTNSAVADLYSHHYMEYRRSCLALFPDVKSRPNHHFAMHNGELMKYWGPLTKLSEFPGERMNGVLQKTKTNGRLRDMDPTMLRQVAYRGRFRALVQHQHYLSSKSTGTSISNDDKLKDSSYTTPTNLYHSSLGFISNINTPATPETKTTNHTHILSADDYDIIFAYLQSSQTAASTPFRRYDNFPHPQNANIYSYWATPHHSITAHSRLFSPYTTHRGNSCISFFQPGMANANGDILSVGFIQAIWTQEVNGVERAFLLVQMPCGLSNSDMRYSPFLRPELEGLMGFVAYDRVSDHRIVIERHHIQGHVPYYRRPPGTFGIQEGTIVMLNSLHRNR</sequence>
<dbReference type="InParanoid" id="A0A409YEY2"/>
<dbReference type="STRING" id="181874.A0A409YEY2"/>
<dbReference type="Proteomes" id="UP000284842">
    <property type="component" value="Unassembled WGS sequence"/>
</dbReference>